<feature type="binding site" evidence="7">
    <location>
        <position position="163"/>
    </location>
    <ligand>
        <name>glyoxylate</name>
        <dbReference type="ChEBI" id="CHEBI:36655"/>
    </ligand>
</feature>
<evidence type="ECO:0000313" key="9">
    <source>
        <dbReference type="EMBL" id="NYI70987.1"/>
    </source>
</evidence>
<dbReference type="InterPro" id="IPR012133">
    <property type="entry name" value="Alpha-hydoxy_acid_DH_FMN"/>
</dbReference>
<feature type="binding site" evidence="7">
    <location>
        <position position="303"/>
    </location>
    <ligand>
        <name>glyoxylate</name>
        <dbReference type="ChEBI" id="CHEBI:36655"/>
    </ligand>
</feature>
<reference evidence="9 10" key="1">
    <citation type="submission" date="2020-07" db="EMBL/GenBank/DDBJ databases">
        <title>Sequencing the genomes of 1000 actinobacteria strains.</title>
        <authorList>
            <person name="Klenk H.-P."/>
        </authorList>
    </citation>
    <scope>NUCLEOTIDE SEQUENCE [LARGE SCALE GENOMIC DNA]</scope>
    <source>
        <strain evidence="9 10">DSM 103164</strain>
    </source>
</reference>
<dbReference type="InterPro" id="IPR037396">
    <property type="entry name" value="FMN_HAD"/>
</dbReference>
<feature type="binding site" evidence="7">
    <location>
        <position position="189"/>
    </location>
    <ligand>
        <name>FMN</name>
        <dbReference type="ChEBI" id="CHEBI:58210"/>
    </ligand>
</feature>
<keyword evidence="4" id="KW-0560">Oxidoreductase</keyword>
<proteinExistence type="inferred from homology"/>
<dbReference type="GO" id="GO:0016614">
    <property type="term" value="F:oxidoreductase activity, acting on CH-OH group of donors"/>
    <property type="evidence" value="ECO:0007669"/>
    <property type="project" value="UniProtKB-ARBA"/>
</dbReference>
<feature type="binding site" evidence="7">
    <location>
        <position position="139"/>
    </location>
    <ligand>
        <name>FMN</name>
        <dbReference type="ChEBI" id="CHEBI:58210"/>
    </ligand>
</feature>
<keyword evidence="2 7" id="KW-0285">Flavoprotein</keyword>
<accession>A0A7Z0IKZ8</accession>
<comment type="similarity">
    <text evidence="5">Belongs to the FMN-dependent alpha-hydroxy acid dehydrogenase family.</text>
</comment>
<feature type="binding site" evidence="7">
    <location>
        <position position="279"/>
    </location>
    <ligand>
        <name>FMN</name>
        <dbReference type="ChEBI" id="CHEBI:58210"/>
    </ligand>
</feature>
<evidence type="ECO:0000259" key="8">
    <source>
        <dbReference type="PROSITE" id="PS51349"/>
    </source>
</evidence>
<dbReference type="Gene3D" id="3.20.20.70">
    <property type="entry name" value="Aldolase class I"/>
    <property type="match status" value="1"/>
</dbReference>
<dbReference type="GO" id="GO:0010181">
    <property type="term" value="F:FMN binding"/>
    <property type="evidence" value="ECO:0007669"/>
    <property type="project" value="InterPro"/>
</dbReference>
<organism evidence="9 10">
    <name type="scientific">Naumannella cuiyingiana</name>
    <dbReference type="NCBI Taxonomy" id="1347891"/>
    <lineage>
        <taxon>Bacteria</taxon>
        <taxon>Bacillati</taxon>
        <taxon>Actinomycetota</taxon>
        <taxon>Actinomycetes</taxon>
        <taxon>Propionibacteriales</taxon>
        <taxon>Propionibacteriaceae</taxon>
        <taxon>Naumannella</taxon>
    </lineage>
</organism>
<feature type="binding site" evidence="7">
    <location>
        <position position="198"/>
    </location>
    <ligand>
        <name>glyoxylate</name>
        <dbReference type="ChEBI" id="CHEBI:36655"/>
    </ligand>
</feature>
<keyword evidence="9" id="KW-0413">Isomerase</keyword>
<dbReference type="InterPro" id="IPR000262">
    <property type="entry name" value="FMN-dep_DH"/>
</dbReference>
<dbReference type="PROSITE" id="PS51349">
    <property type="entry name" value="FMN_HYDROXY_ACID_DH_2"/>
    <property type="match status" value="1"/>
</dbReference>
<feature type="domain" description="FMN hydroxy acid dehydrogenase" evidence="8">
    <location>
        <begin position="31"/>
        <end position="408"/>
    </location>
</feature>
<protein>
    <submittedName>
        <fullName evidence="9">Isopentenyl diphosphate isomerase/L-lactate dehydrogenase-like FMN-dependent dehydrogenase</fullName>
    </submittedName>
</protein>
<feature type="binding site" evidence="7">
    <location>
        <begin position="110"/>
        <end position="112"/>
    </location>
    <ligand>
        <name>FMN</name>
        <dbReference type="ChEBI" id="CHEBI:58210"/>
    </ligand>
</feature>
<evidence type="ECO:0000256" key="2">
    <source>
        <dbReference type="ARBA" id="ARBA00022630"/>
    </source>
</evidence>
<name>A0A7Z0IKZ8_9ACTN</name>
<feature type="binding site" evidence="7">
    <location>
        <position position="57"/>
    </location>
    <ligand>
        <name>glyoxylate</name>
        <dbReference type="ChEBI" id="CHEBI:36655"/>
    </ligand>
</feature>
<evidence type="ECO:0000256" key="7">
    <source>
        <dbReference type="PIRSR" id="PIRSR000138-2"/>
    </source>
</evidence>
<feature type="binding site" evidence="7">
    <location>
        <begin position="357"/>
        <end position="358"/>
    </location>
    <ligand>
        <name>FMN</name>
        <dbReference type="ChEBI" id="CHEBI:58210"/>
    </ligand>
</feature>
<dbReference type="Pfam" id="PF01070">
    <property type="entry name" value="FMN_dh"/>
    <property type="match status" value="1"/>
</dbReference>
<dbReference type="SUPFAM" id="SSF51395">
    <property type="entry name" value="FMN-linked oxidoreductases"/>
    <property type="match status" value="1"/>
</dbReference>
<evidence type="ECO:0000313" key="10">
    <source>
        <dbReference type="Proteomes" id="UP000527616"/>
    </source>
</evidence>
<feature type="binding site" evidence="7">
    <location>
        <position position="161"/>
    </location>
    <ligand>
        <name>FMN</name>
        <dbReference type="ChEBI" id="CHEBI:58210"/>
    </ligand>
</feature>
<dbReference type="InterPro" id="IPR008259">
    <property type="entry name" value="FMN_hydac_DH_AS"/>
</dbReference>
<evidence type="ECO:0000256" key="5">
    <source>
        <dbReference type="ARBA" id="ARBA00024042"/>
    </source>
</evidence>
<dbReference type="RefSeq" id="WP_246292587.1">
    <property type="nucleotide sequence ID" value="NZ_JACBZS010000001.1"/>
</dbReference>
<evidence type="ECO:0000256" key="1">
    <source>
        <dbReference type="ARBA" id="ARBA00001917"/>
    </source>
</evidence>
<evidence type="ECO:0000256" key="6">
    <source>
        <dbReference type="PIRSR" id="PIRSR000138-1"/>
    </source>
</evidence>
<comment type="caution">
    <text evidence="9">The sequence shown here is derived from an EMBL/GenBank/DDBJ whole genome shotgun (WGS) entry which is preliminary data.</text>
</comment>
<dbReference type="PANTHER" id="PTHR10578:SF107">
    <property type="entry name" value="2-HYDROXYACID OXIDASE 1"/>
    <property type="match status" value="1"/>
</dbReference>
<dbReference type="PROSITE" id="PS00557">
    <property type="entry name" value="FMN_HYDROXY_ACID_DH_1"/>
    <property type="match status" value="1"/>
</dbReference>
<dbReference type="InterPro" id="IPR013785">
    <property type="entry name" value="Aldolase_TIM"/>
</dbReference>
<keyword evidence="3 7" id="KW-0288">FMN</keyword>
<dbReference type="Proteomes" id="UP000527616">
    <property type="component" value="Unassembled WGS sequence"/>
</dbReference>
<evidence type="ECO:0000256" key="3">
    <source>
        <dbReference type="ARBA" id="ARBA00022643"/>
    </source>
</evidence>
<sequence>MPIRMQRRLPSLADLRPLMGFRAPELNPRRRRLAKALTIADLRRIAKRRTPRGAFDYTDGAAEGELSLRRARQAFKDVEFHPRVLRDVSRVDTGWDVLGARVAQPFGIAPTGFTRMMQSEGERAGATAAEAAGIPFALSTMGTTSIEDVAQAAPGARRWFQLYLWNDREASLELVRRAWSSGYDTLLVTVDTPVAGNRMRDVRNGFTVPPSLTPATVLDAAWRPEWWINFLTTEPLSFASISGGPEGVIKQINTMFDPTISPEVVREVRALWPGKLVIKGIQSVEDARDAVGMGADAVLLSNHGGRQLDRAPVPFHLLPDVVREVGSDAEVHIDTGITDGADIVAAIAHGARFTLVGRAYLYGLMAGGREGVDRMIAILSSQVKRTMQLLGVASLEELEPGHVTQLVRMAPRAR</sequence>
<evidence type="ECO:0000256" key="4">
    <source>
        <dbReference type="ARBA" id="ARBA00023002"/>
    </source>
</evidence>
<dbReference type="FunFam" id="3.20.20.70:FF:000029">
    <property type="entry name" value="L-lactate dehydrogenase"/>
    <property type="match status" value="1"/>
</dbReference>
<comment type="cofactor">
    <cofactor evidence="1">
        <name>FMN</name>
        <dbReference type="ChEBI" id="CHEBI:58210"/>
    </cofactor>
</comment>
<dbReference type="EMBL" id="JACBZS010000001">
    <property type="protein sequence ID" value="NYI70987.1"/>
    <property type="molecule type" value="Genomic_DNA"/>
</dbReference>
<feature type="binding site" evidence="7">
    <location>
        <position position="306"/>
    </location>
    <ligand>
        <name>glyoxylate</name>
        <dbReference type="ChEBI" id="CHEBI:36655"/>
    </ligand>
</feature>
<dbReference type="GO" id="GO:0016853">
    <property type="term" value="F:isomerase activity"/>
    <property type="evidence" value="ECO:0007669"/>
    <property type="project" value="UniProtKB-KW"/>
</dbReference>
<dbReference type="CDD" id="cd02809">
    <property type="entry name" value="alpha_hydroxyacid_oxid_FMN"/>
    <property type="match status" value="1"/>
</dbReference>
<feature type="active site" description="Proton acceptor" evidence="6">
    <location>
        <position position="303"/>
    </location>
</feature>
<gene>
    <name evidence="9" type="ORF">GGQ54_001547</name>
</gene>
<dbReference type="PANTHER" id="PTHR10578">
    <property type="entry name" value="S -2-HYDROXY-ACID OXIDASE-RELATED"/>
    <property type="match status" value="1"/>
</dbReference>
<dbReference type="PIRSF" id="PIRSF000138">
    <property type="entry name" value="Al-hdrx_acd_dh"/>
    <property type="match status" value="1"/>
</dbReference>
<feature type="binding site" evidence="7">
    <location>
        <position position="301"/>
    </location>
    <ligand>
        <name>FMN</name>
        <dbReference type="ChEBI" id="CHEBI:58210"/>
    </ligand>
</feature>
<keyword evidence="10" id="KW-1185">Reference proteome</keyword>
<dbReference type="AlphaFoldDB" id="A0A7Z0IKZ8"/>